<sequence length="273" mass="27129">MTATAKADLLRSLQNDAVLLLPNAWDAASAAVIAAAGAPAIATTSAGLSWSLGRPDGQALGRAEAIGVVARIAAVVDVPVTADVEGGYDDLAATVTEVIAAGAVGVNLEDSRAAGGPLYTIEEQAARIREARAAAAGAGLPALVLNARTDVILFGLGDLDEVVARTLAYAEAGADSVFVPGLLDLTALRTLCDASPIPVNAMAMPGGPDVAALTGAGVRRISLGSAVAQAAYATARQVTLELLGEGTFDSLDGALDFGELNGLLASGSDGKID</sequence>
<dbReference type="SUPFAM" id="SSF51621">
    <property type="entry name" value="Phosphoenolpyruvate/pyruvate domain"/>
    <property type="match status" value="1"/>
</dbReference>
<dbReference type="InterPro" id="IPR039556">
    <property type="entry name" value="ICL/PEPM"/>
</dbReference>
<dbReference type="EMBL" id="JAMZEB010000002">
    <property type="protein sequence ID" value="MCP2362327.1"/>
    <property type="molecule type" value="Genomic_DNA"/>
</dbReference>
<organism evidence="1 2">
    <name type="scientific">Nonomuraea thailandensis</name>
    <dbReference type="NCBI Taxonomy" id="1188745"/>
    <lineage>
        <taxon>Bacteria</taxon>
        <taxon>Bacillati</taxon>
        <taxon>Actinomycetota</taxon>
        <taxon>Actinomycetes</taxon>
        <taxon>Streptosporangiales</taxon>
        <taxon>Streptosporangiaceae</taxon>
        <taxon>Nonomuraea</taxon>
    </lineage>
</organism>
<accession>A0A9X2GR74</accession>
<dbReference type="PANTHER" id="PTHR42905:SF16">
    <property type="entry name" value="CARBOXYPHOSPHONOENOLPYRUVATE PHOSPHONOMUTASE-LIKE PROTEIN (AFU_ORTHOLOGUE AFUA_5G07230)"/>
    <property type="match status" value="1"/>
</dbReference>
<dbReference type="RefSeq" id="WP_253752965.1">
    <property type="nucleotide sequence ID" value="NZ_BAABKA010000069.1"/>
</dbReference>
<protein>
    <submittedName>
        <fullName evidence="1">2-methylisocitrate lyase-like PEP mutase family enzyme</fullName>
    </submittedName>
</protein>
<dbReference type="GO" id="GO:0016829">
    <property type="term" value="F:lyase activity"/>
    <property type="evidence" value="ECO:0007669"/>
    <property type="project" value="UniProtKB-KW"/>
</dbReference>
<dbReference type="PANTHER" id="PTHR42905">
    <property type="entry name" value="PHOSPHOENOLPYRUVATE CARBOXYLASE"/>
    <property type="match status" value="1"/>
</dbReference>
<dbReference type="InterPro" id="IPR015813">
    <property type="entry name" value="Pyrv/PenolPyrv_kinase-like_dom"/>
</dbReference>
<dbReference type="Proteomes" id="UP001139648">
    <property type="component" value="Unassembled WGS sequence"/>
</dbReference>
<dbReference type="Gene3D" id="3.20.20.60">
    <property type="entry name" value="Phosphoenolpyruvate-binding domains"/>
    <property type="match status" value="1"/>
</dbReference>
<dbReference type="AlphaFoldDB" id="A0A9X2GR74"/>
<name>A0A9X2GR74_9ACTN</name>
<keyword evidence="1" id="KW-0456">Lyase</keyword>
<dbReference type="Pfam" id="PF13714">
    <property type="entry name" value="PEP_mutase"/>
    <property type="match status" value="1"/>
</dbReference>
<comment type="caution">
    <text evidence="1">The sequence shown here is derived from an EMBL/GenBank/DDBJ whole genome shotgun (WGS) entry which is preliminary data.</text>
</comment>
<dbReference type="InterPro" id="IPR040442">
    <property type="entry name" value="Pyrv_kinase-like_dom_sf"/>
</dbReference>
<gene>
    <name evidence="1" type="ORF">HD597_009347</name>
</gene>
<dbReference type="CDD" id="cd00377">
    <property type="entry name" value="ICL_PEPM"/>
    <property type="match status" value="1"/>
</dbReference>
<evidence type="ECO:0000313" key="2">
    <source>
        <dbReference type="Proteomes" id="UP001139648"/>
    </source>
</evidence>
<proteinExistence type="predicted"/>
<evidence type="ECO:0000313" key="1">
    <source>
        <dbReference type="EMBL" id="MCP2362327.1"/>
    </source>
</evidence>
<reference evidence="1" key="1">
    <citation type="submission" date="2022-06" db="EMBL/GenBank/DDBJ databases">
        <title>Sequencing the genomes of 1000 actinobacteria strains.</title>
        <authorList>
            <person name="Klenk H.-P."/>
        </authorList>
    </citation>
    <scope>NUCLEOTIDE SEQUENCE</scope>
    <source>
        <strain evidence="1">DSM 46694</strain>
    </source>
</reference>
<keyword evidence="2" id="KW-1185">Reference proteome</keyword>